<feature type="signal peptide" evidence="7">
    <location>
        <begin position="1"/>
        <end position="27"/>
    </location>
</feature>
<dbReference type="HAMAP" id="MF_01186">
    <property type="entry name" value="LPS_assembly_LptE"/>
    <property type="match status" value="1"/>
</dbReference>
<dbReference type="PANTHER" id="PTHR38098:SF1">
    <property type="entry name" value="LPS-ASSEMBLY LIPOPROTEIN LPTE"/>
    <property type="match status" value="1"/>
</dbReference>
<keyword evidence="2 6" id="KW-0472">Membrane</keyword>
<dbReference type="EMBL" id="JAPJDZ010000026">
    <property type="protein sequence ID" value="MDP5136561.1"/>
    <property type="molecule type" value="Genomic_DNA"/>
</dbReference>
<evidence type="ECO:0000313" key="9">
    <source>
        <dbReference type="Proteomes" id="UP001231109"/>
    </source>
</evidence>
<keyword evidence="4 6" id="KW-0998">Cell outer membrane</keyword>
<dbReference type="PANTHER" id="PTHR38098">
    <property type="entry name" value="LPS-ASSEMBLY LIPOPROTEIN LPTE"/>
    <property type="match status" value="1"/>
</dbReference>
<dbReference type="InterPro" id="IPR007485">
    <property type="entry name" value="LPS_assembly_LptE"/>
</dbReference>
<evidence type="ECO:0000256" key="7">
    <source>
        <dbReference type="SAM" id="SignalP"/>
    </source>
</evidence>
<evidence type="ECO:0000256" key="1">
    <source>
        <dbReference type="ARBA" id="ARBA00022729"/>
    </source>
</evidence>
<organism evidence="8 9">
    <name type="scientific">Rheinheimera baltica</name>
    <dbReference type="NCBI Taxonomy" id="67576"/>
    <lineage>
        <taxon>Bacteria</taxon>
        <taxon>Pseudomonadati</taxon>
        <taxon>Pseudomonadota</taxon>
        <taxon>Gammaproteobacteria</taxon>
        <taxon>Chromatiales</taxon>
        <taxon>Chromatiaceae</taxon>
        <taxon>Rheinheimera</taxon>
    </lineage>
</organism>
<sequence length="164" mass="18963">MVRFSAMRLLKCGVLLSSMLLSSCGFHLRGDLPLSHFPAMHVQSQRHSELASLLSTRLEQNNVQLLKSYQQSAPVLQLIDDTLERRTLSLFPNGQVAEYELIYRVRYALTMPEGEPQNYQFELFRDYQDDPNQALAKAKELELMLGELRQQAANRIMRQLSRLH</sequence>
<dbReference type="Proteomes" id="UP001231109">
    <property type="component" value="Unassembled WGS sequence"/>
</dbReference>
<gene>
    <name evidence="6 8" type="primary">lptE</name>
    <name evidence="8" type="ORF">ORJ04_11455</name>
</gene>
<evidence type="ECO:0000256" key="4">
    <source>
        <dbReference type="ARBA" id="ARBA00023237"/>
    </source>
</evidence>
<comment type="caution">
    <text evidence="8">The sequence shown here is derived from an EMBL/GenBank/DDBJ whole genome shotgun (WGS) entry which is preliminary data.</text>
</comment>
<name>A0ABT9I0W9_9GAMM</name>
<evidence type="ECO:0000256" key="6">
    <source>
        <dbReference type="HAMAP-Rule" id="MF_01186"/>
    </source>
</evidence>
<dbReference type="Gene3D" id="3.30.160.150">
    <property type="entry name" value="Lipoprotein like domain"/>
    <property type="match status" value="1"/>
</dbReference>
<dbReference type="RefSeq" id="WP_240474811.1">
    <property type="nucleotide sequence ID" value="NZ_JAPJDZ010000026.1"/>
</dbReference>
<comment type="subcellular location">
    <subcellularLocation>
        <location evidence="6">Cell outer membrane</location>
        <topology evidence="6">Lipid-anchor</topology>
    </subcellularLocation>
</comment>
<comment type="subunit">
    <text evidence="6">Component of the lipopolysaccharide transport and assembly complex. Interacts with LptD.</text>
</comment>
<dbReference type="PROSITE" id="PS51257">
    <property type="entry name" value="PROKAR_LIPOPROTEIN"/>
    <property type="match status" value="1"/>
</dbReference>
<comment type="function">
    <text evidence="6">Together with LptD, is involved in the assembly of lipopolysaccharide (LPS) at the surface of the outer membrane. Required for the proper assembly of LptD. Binds LPS and may serve as the LPS recognition site at the outer membrane.</text>
</comment>
<evidence type="ECO:0000256" key="3">
    <source>
        <dbReference type="ARBA" id="ARBA00023139"/>
    </source>
</evidence>
<feature type="chain" id="PRO_5046077541" description="LPS-assembly lipoprotein LptE" evidence="7">
    <location>
        <begin position="28"/>
        <end position="164"/>
    </location>
</feature>
<keyword evidence="5 6" id="KW-0449">Lipoprotein</keyword>
<accession>A0ABT9I0W9</accession>
<dbReference type="Pfam" id="PF04390">
    <property type="entry name" value="LptE"/>
    <property type="match status" value="1"/>
</dbReference>
<evidence type="ECO:0000256" key="5">
    <source>
        <dbReference type="ARBA" id="ARBA00023288"/>
    </source>
</evidence>
<keyword evidence="3 6" id="KW-0564">Palmitate</keyword>
<protein>
    <recommendedName>
        <fullName evidence="6">LPS-assembly lipoprotein LptE</fullName>
    </recommendedName>
</protein>
<keyword evidence="9" id="KW-1185">Reference proteome</keyword>
<keyword evidence="1 6" id="KW-0732">Signal</keyword>
<evidence type="ECO:0000256" key="2">
    <source>
        <dbReference type="ARBA" id="ARBA00023136"/>
    </source>
</evidence>
<reference evidence="8 9" key="1">
    <citation type="submission" date="2022-11" db="EMBL/GenBank/DDBJ databases">
        <title>Viruses from the air-sea interface of a natural surface slick.</title>
        <authorList>
            <person name="Rahlff J."/>
            <person name="Holmfeldt K."/>
        </authorList>
    </citation>
    <scope>NUCLEOTIDE SEQUENCE [LARGE SCALE GENOMIC DNA]</scope>
    <source>
        <strain evidence="8 9">SMS4</strain>
    </source>
</reference>
<proteinExistence type="inferred from homology"/>
<evidence type="ECO:0000313" key="8">
    <source>
        <dbReference type="EMBL" id="MDP5136561.1"/>
    </source>
</evidence>
<comment type="similarity">
    <text evidence="6">Belongs to the LptE lipoprotein family.</text>
</comment>